<dbReference type="InterPro" id="IPR003313">
    <property type="entry name" value="AraC-bd"/>
</dbReference>
<dbReference type="InterPro" id="IPR014710">
    <property type="entry name" value="RmlC-like_jellyroll"/>
</dbReference>
<dbReference type="GO" id="GO:0043565">
    <property type="term" value="F:sequence-specific DNA binding"/>
    <property type="evidence" value="ECO:0007669"/>
    <property type="project" value="InterPro"/>
</dbReference>
<dbReference type="InterPro" id="IPR009057">
    <property type="entry name" value="Homeodomain-like_sf"/>
</dbReference>
<dbReference type="InterPro" id="IPR016129">
    <property type="entry name" value="Caspase_his_AS"/>
</dbReference>
<dbReference type="Pfam" id="PF12833">
    <property type="entry name" value="HTH_18"/>
    <property type="match status" value="1"/>
</dbReference>
<gene>
    <name evidence="5" type="ORF">H9717_10120</name>
</gene>
<dbReference type="EMBL" id="DWYY01000111">
    <property type="protein sequence ID" value="HJA93450.1"/>
    <property type="molecule type" value="Genomic_DNA"/>
</dbReference>
<dbReference type="PROSITE" id="PS01124">
    <property type="entry name" value="HTH_ARAC_FAMILY_2"/>
    <property type="match status" value="1"/>
</dbReference>
<dbReference type="InterPro" id="IPR037923">
    <property type="entry name" value="HTH-like"/>
</dbReference>
<dbReference type="Gene3D" id="1.10.10.60">
    <property type="entry name" value="Homeodomain-like"/>
    <property type="match status" value="2"/>
</dbReference>
<comment type="caution">
    <text evidence="5">The sequence shown here is derived from an EMBL/GenBank/DDBJ whole genome shotgun (WGS) entry which is preliminary data.</text>
</comment>
<name>A0A9D2L1I0_9FIRM</name>
<dbReference type="PANTHER" id="PTHR43280:SF2">
    <property type="entry name" value="HTH-TYPE TRANSCRIPTIONAL REGULATOR EXSA"/>
    <property type="match status" value="1"/>
</dbReference>
<accession>A0A9D2L1I0</accession>
<dbReference type="PROSITE" id="PS01121">
    <property type="entry name" value="CASPASE_HIS"/>
    <property type="match status" value="1"/>
</dbReference>
<dbReference type="GO" id="GO:0003700">
    <property type="term" value="F:DNA-binding transcription factor activity"/>
    <property type="evidence" value="ECO:0007669"/>
    <property type="project" value="InterPro"/>
</dbReference>
<dbReference type="SMART" id="SM00342">
    <property type="entry name" value="HTH_ARAC"/>
    <property type="match status" value="1"/>
</dbReference>
<dbReference type="Proteomes" id="UP000886858">
    <property type="component" value="Unassembled WGS sequence"/>
</dbReference>
<keyword evidence="1" id="KW-0805">Transcription regulation</keyword>
<evidence type="ECO:0000259" key="4">
    <source>
        <dbReference type="PROSITE" id="PS01124"/>
    </source>
</evidence>
<dbReference type="InterPro" id="IPR018060">
    <property type="entry name" value="HTH_AraC"/>
</dbReference>
<evidence type="ECO:0000256" key="1">
    <source>
        <dbReference type="ARBA" id="ARBA00023015"/>
    </source>
</evidence>
<dbReference type="PANTHER" id="PTHR43280">
    <property type="entry name" value="ARAC-FAMILY TRANSCRIPTIONAL REGULATOR"/>
    <property type="match status" value="1"/>
</dbReference>
<proteinExistence type="predicted"/>
<evidence type="ECO:0000256" key="3">
    <source>
        <dbReference type="ARBA" id="ARBA00023163"/>
    </source>
</evidence>
<dbReference type="Pfam" id="PF02311">
    <property type="entry name" value="AraC_binding"/>
    <property type="match status" value="1"/>
</dbReference>
<sequence length="311" mass="35849">MQLRSTPEIELSFEKISPYLDNPAPIDLSRYCYDDLTDISYHSHSGCFELAVITHGYGYHYLNGGVFEVTKGEAFLLDPDSYHSFYPIDAQNSSRLMVNNCVFRKDAFTALAGTFPQMEEALSFFSGCPPEHPLHMNDHYLGRELSEYCDFTLSHLFKYYEGAHAGEHLVVQLAVAQIMLEAYRIFSASGFLKSGQEMNPLVTEALNYLHQNWNDPNLSMEVLYKHLFVSKSHLCTLFRQALGITPISYLNRLRIKKACEMIRENPDTIEHIYTSVGYTRYSTFYVNFKNYTGFSTRDYCKALNIYDTFNQ</sequence>
<reference evidence="5" key="2">
    <citation type="submission" date="2021-04" db="EMBL/GenBank/DDBJ databases">
        <authorList>
            <person name="Gilroy R."/>
        </authorList>
    </citation>
    <scope>NUCLEOTIDE SEQUENCE</scope>
    <source>
        <strain evidence="5">CHK179-7159</strain>
    </source>
</reference>
<evidence type="ECO:0000313" key="5">
    <source>
        <dbReference type="EMBL" id="HJA93450.1"/>
    </source>
</evidence>
<dbReference type="SUPFAM" id="SSF46689">
    <property type="entry name" value="Homeodomain-like"/>
    <property type="match status" value="2"/>
</dbReference>
<organism evidence="5 6">
    <name type="scientific">Candidatus Eisenbergiella merdipullorum</name>
    <dbReference type="NCBI Taxonomy" id="2838553"/>
    <lineage>
        <taxon>Bacteria</taxon>
        <taxon>Bacillati</taxon>
        <taxon>Bacillota</taxon>
        <taxon>Clostridia</taxon>
        <taxon>Lachnospirales</taxon>
        <taxon>Lachnospiraceae</taxon>
        <taxon>Eisenbergiella</taxon>
    </lineage>
</organism>
<protein>
    <submittedName>
        <fullName evidence="5">AraC family transcriptional regulator</fullName>
    </submittedName>
</protein>
<evidence type="ECO:0000256" key="2">
    <source>
        <dbReference type="ARBA" id="ARBA00023125"/>
    </source>
</evidence>
<evidence type="ECO:0000313" key="6">
    <source>
        <dbReference type="Proteomes" id="UP000886858"/>
    </source>
</evidence>
<keyword evidence="2" id="KW-0238">DNA-binding</keyword>
<feature type="domain" description="HTH araC/xylS-type" evidence="4">
    <location>
        <begin position="203"/>
        <end position="302"/>
    </location>
</feature>
<dbReference type="SUPFAM" id="SSF51215">
    <property type="entry name" value="Regulatory protein AraC"/>
    <property type="match status" value="1"/>
</dbReference>
<reference evidence="5" key="1">
    <citation type="journal article" date="2021" name="PeerJ">
        <title>Extensive microbial diversity within the chicken gut microbiome revealed by metagenomics and culture.</title>
        <authorList>
            <person name="Gilroy R."/>
            <person name="Ravi A."/>
            <person name="Getino M."/>
            <person name="Pursley I."/>
            <person name="Horton D.L."/>
            <person name="Alikhan N.F."/>
            <person name="Baker D."/>
            <person name="Gharbi K."/>
            <person name="Hall N."/>
            <person name="Watson M."/>
            <person name="Adriaenssens E.M."/>
            <person name="Foster-Nyarko E."/>
            <person name="Jarju S."/>
            <person name="Secka A."/>
            <person name="Antonio M."/>
            <person name="Oren A."/>
            <person name="Chaudhuri R.R."/>
            <person name="La Ragione R."/>
            <person name="Hildebrand F."/>
            <person name="Pallen M.J."/>
        </authorList>
    </citation>
    <scope>NUCLEOTIDE SEQUENCE</scope>
    <source>
        <strain evidence="5">CHK179-7159</strain>
    </source>
</reference>
<dbReference type="AlphaFoldDB" id="A0A9D2L1I0"/>
<keyword evidence="3" id="KW-0804">Transcription</keyword>
<dbReference type="Gene3D" id="2.60.120.10">
    <property type="entry name" value="Jelly Rolls"/>
    <property type="match status" value="1"/>
</dbReference>